<dbReference type="EMBL" id="CH695033">
    <property type="protein sequence ID" value="EDW38617.1"/>
    <property type="molecule type" value="Genomic_DNA"/>
</dbReference>
<feature type="region of interest" description="Disordered" evidence="1">
    <location>
        <begin position="1"/>
        <end position="22"/>
    </location>
</feature>
<gene>
    <name evidence="2" type="primary">Dper\GL19753</name>
    <name evidence="2" type="ORF">Dper_GL19753</name>
</gene>
<protein>
    <submittedName>
        <fullName evidence="2">GL19753</fullName>
    </submittedName>
</protein>
<accession>B4IRN7</accession>
<dbReference type="HOGENOM" id="CLU_1887907_0_0_1"/>
<name>B4IRN7_DROPE</name>
<evidence type="ECO:0000313" key="2">
    <source>
        <dbReference type="EMBL" id="EDW38617.1"/>
    </source>
</evidence>
<dbReference type="AlphaFoldDB" id="B4IRN7"/>
<dbReference type="Proteomes" id="UP000008744">
    <property type="component" value="Unassembled WGS sequence"/>
</dbReference>
<proteinExistence type="predicted"/>
<organism evidence="3">
    <name type="scientific">Drosophila persimilis</name>
    <name type="common">Fruit fly</name>
    <dbReference type="NCBI Taxonomy" id="7234"/>
    <lineage>
        <taxon>Eukaryota</taxon>
        <taxon>Metazoa</taxon>
        <taxon>Ecdysozoa</taxon>
        <taxon>Arthropoda</taxon>
        <taxon>Hexapoda</taxon>
        <taxon>Insecta</taxon>
        <taxon>Pterygota</taxon>
        <taxon>Neoptera</taxon>
        <taxon>Endopterygota</taxon>
        <taxon>Diptera</taxon>
        <taxon>Brachycera</taxon>
        <taxon>Muscomorpha</taxon>
        <taxon>Ephydroidea</taxon>
        <taxon>Drosophilidae</taxon>
        <taxon>Drosophila</taxon>
        <taxon>Sophophora</taxon>
    </lineage>
</organism>
<keyword evidence="3" id="KW-1185">Reference proteome</keyword>
<reference evidence="2 3" key="1">
    <citation type="journal article" date="2007" name="Nature">
        <title>Evolution of genes and genomes on the Drosophila phylogeny.</title>
        <authorList>
            <consortium name="Drosophila 12 Genomes Consortium"/>
            <person name="Clark A.G."/>
            <person name="Eisen M.B."/>
            <person name="Smith D.R."/>
            <person name="Bergman C.M."/>
            <person name="Oliver B."/>
            <person name="Markow T.A."/>
            <person name="Kaufman T.C."/>
            <person name="Kellis M."/>
            <person name="Gelbart W."/>
            <person name="Iyer V.N."/>
            <person name="Pollard D.A."/>
            <person name="Sackton T.B."/>
            <person name="Larracuente A.M."/>
            <person name="Singh N.D."/>
            <person name="Abad J.P."/>
            <person name="Abt D.N."/>
            <person name="Adryan B."/>
            <person name="Aguade M."/>
            <person name="Akashi H."/>
            <person name="Anderson W.W."/>
            <person name="Aquadro C.F."/>
            <person name="Ardell D.H."/>
            <person name="Arguello R."/>
            <person name="Artieri C.G."/>
            <person name="Barbash D.A."/>
            <person name="Barker D."/>
            <person name="Barsanti P."/>
            <person name="Batterham P."/>
            <person name="Batzoglou S."/>
            <person name="Begun D."/>
            <person name="Bhutkar A."/>
            <person name="Blanco E."/>
            <person name="Bosak S.A."/>
            <person name="Bradley R.K."/>
            <person name="Brand A.D."/>
            <person name="Brent M.R."/>
            <person name="Brooks A.N."/>
            <person name="Brown R.H."/>
            <person name="Butlin R.K."/>
            <person name="Caggese C."/>
            <person name="Calvi B.R."/>
            <person name="Bernardo de Carvalho A."/>
            <person name="Caspi A."/>
            <person name="Castrezana S."/>
            <person name="Celniker S.E."/>
            <person name="Chang J.L."/>
            <person name="Chapple C."/>
            <person name="Chatterji S."/>
            <person name="Chinwalla A."/>
            <person name="Civetta A."/>
            <person name="Clifton S.W."/>
            <person name="Comeron J.M."/>
            <person name="Costello J.C."/>
            <person name="Coyne J.A."/>
            <person name="Daub J."/>
            <person name="David R.G."/>
            <person name="Delcher A.L."/>
            <person name="Delehaunty K."/>
            <person name="Do C.B."/>
            <person name="Ebling H."/>
            <person name="Edwards K."/>
            <person name="Eickbush T."/>
            <person name="Evans J.D."/>
            <person name="Filipski A."/>
            <person name="Findeiss S."/>
            <person name="Freyhult E."/>
            <person name="Fulton L."/>
            <person name="Fulton R."/>
            <person name="Garcia A.C."/>
            <person name="Gardiner A."/>
            <person name="Garfield D.A."/>
            <person name="Garvin B.E."/>
            <person name="Gibson G."/>
            <person name="Gilbert D."/>
            <person name="Gnerre S."/>
            <person name="Godfrey J."/>
            <person name="Good R."/>
            <person name="Gotea V."/>
            <person name="Gravely B."/>
            <person name="Greenberg A.J."/>
            <person name="Griffiths-Jones S."/>
            <person name="Gross S."/>
            <person name="Guigo R."/>
            <person name="Gustafson E.A."/>
            <person name="Haerty W."/>
            <person name="Hahn M.W."/>
            <person name="Halligan D.L."/>
            <person name="Halpern A.L."/>
            <person name="Halter G.M."/>
            <person name="Han M.V."/>
            <person name="Heger A."/>
            <person name="Hillier L."/>
            <person name="Hinrichs A.S."/>
            <person name="Holmes I."/>
            <person name="Hoskins R.A."/>
            <person name="Hubisz M.J."/>
            <person name="Hultmark D."/>
            <person name="Huntley M.A."/>
            <person name="Jaffe D.B."/>
            <person name="Jagadeeshan S."/>
            <person name="Jeck W.R."/>
            <person name="Johnson J."/>
            <person name="Jones C.D."/>
            <person name="Jordan W.C."/>
            <person name="Karpen G.H."/>
            <person name="Kataoka E."/>
            <person name="Keightley P.D."/>
            <person name="Kheradpour P."/>
            <person name="Kirkness E.F."/>
            <person name="Koerich L.B."/>
            <person name="Kristiansen K."/>
            <person name="Kudrna D."/>
            <person name="Kulathinal R.J."/>
            <person name="Kumar S."/>
            <person name="Kwok R."/>
            <person name="Lander E."/>
            <person name="Langley C.H."/>
            <person name="Lapoint R."/>
            <person name="Lazzaro B.P."/>
            <person name="Lee S.J."/>
            <person name="Levesque L."/>
            <person name="Li R."/>
            <person name="Lin C.F."/>
            <person name="Lin M.F."/>
            <person name="Lindblad-Toh K."/>
            <person name="Llopart A."/>
            <person name="Long M."/>
            <person name="Low L."/>
            <person name="Lozovsky E."/>
            <person name="Lu J."/>
            <person name="Luo M."/>
            <person name="Machado C.A."/>
            <person name="Makalowski W."/>
            <person name="Marzo M."/>
            <person name="Matsuda M."/>
            <person name="Matzkin L."/>
            <person name="McAllister B."/>
            <person name="McBride C.S."/>
            <person name="McKernan B."/>
            <person name="McKernan K."/>
            <person name="Mendez-Lago M."/>
            <person name="Minx P."/>
            <person name="Mollenhauer M.U."/>
            <person name="Montooth K."/>
            <person name="Mount S.M."/>
            <person name="Mu X."/>
            <person name="Myers E."/>
            <person name="Negre B."/>
            <person name="Newfeld S."/>
            <person name="Nielsen R."/>
            <person name="Noor M.A."/>
            <person name="O'Grady P."/>
            <person name="Pachter L."/>
            <person name="Papaceit M."/>
            <person name="Parisi M.J."/>
            <person name="Parisi M."/>
            <person name="Parts L."/>
            <person name="Pedersen J.S."/>
            <person name="Pesole G."/>
            <person name="Phillippy A.M."/>
            <person name="Ponting C.P."/>
            <person name="Pop M."/>
            <person name="Porcelli D."/>
            <person name="Powell J.R."/>
            <person name="Prohaska S."/>
            <person name="Pruitt K."/>
            <person name="Puig M."/>
            <person name="Quesneville H."/>
            <person name="Ram K.R."/>
            <person name="Rand D."/>
            <person name="Rasmussen M.D."/>
            <person name="Reed L.K."/>
            <person name="Reenan R."/>
            <person name="Reily A."/>
            <person name="Remington K.A."/>
            <person name="Rieger T.T."/>
            <person name="Ritchie M.G."/>
            <person name="Robin C."/>
            <person name="Rogers Y.H."/>
            <person name="Rohde C."/>
            <person name="Rozas J."/>
            <person name="Rubenfield M.J."/>
            <person name="Ruiz A."/>
            <person name="Russo S."/>
            <person name="Salzberg S.L."/>
            <person name="Sanchez-Gracia A."/>
            <person name="Saranga D.J."/>
            <person name="Sato H."/>
            <person name="Schaeffer S.W."/>
            <person name="Schatz M.C."/>
            <person name="Schlenke T."/>
            <person name="Schwartz R."/>
            <person name="Segarra C."/>
            <person name="Singh R.S."/>
            <person name="Sirot L."/>
            <person name="Sirota M."/>
            <person name="Sisneros N.B."/>
            <person name="Smith C.D."/>
            <person name="Smith T.F."/>
            <person name="Spieth J."/>
            <person name="Stage D.E."/>
            <person name="Stark A."/>
            <person name="Stephan W."/>
            <person name="Strausberg R.L."/>
            <person name="Strempel S."/>
            <person name="Sturgill D."/>
            <person name="Sutton G."/>
            <person name="Sutton G.G."/>
            <person name="Tao W."/>
            <person name="Teichmann S."/>
            <person name="Tobari Y.N."/>
            <person name="Tomimura Y."/>
            <person name="Tsolas J.M."/>
            <person name="Valente V.L."/>
            <person name="Venter E."/>
            <person name="Venter J.C."/>
            <person name="Vicario S."/>
            <person name="Vieira F.G."/>
            <person name="Vilella A.J."/>
            <person name="Villasante A."/>
            <person name="Walenz B."/>
            <person name="Wang J."/>
            <person name="Wasserman M."/>
            <person name="Watts T."/>
            <person name="Wilson D."/>
            <person name="Wilson R.K."/>
            <person name="Wing R.A."/>
            <person name="Wolfner M.F."/>
            <person name="Wong A."/>
            <person name="Wong G.K."/>
            <person name="Wu C.I."/>
            <person name="Wu G."/>
            <person name="Yamamoto D."/>
            <person name="Yang H.P."/>
            <person name="Yang S.P."/>
            <person name="Yorke J.A."/>
            <person name="Yoshida K."/>
            <person name="Zdobnov E."/>
            <person name="Zhang P."/>
            <person name="Zhang Y."/>
            <person name="Zimin A.V."/>
            <person name="Baldwin J."/>
            <person name="Abdouelleil A."/>
            <person name="Abdulkadir J."/>
            <person name="Abebe A."/>
            <person name="Abera B."/>
            <person name="Abreu J."/>
            <person name="Acer S.C."/>
            <person name="Aftuck L."/>
            <person name="Alexander A."/>
            <person name="An P."/>
            <person name="Anderson E."/>
            <person name="Anderson S."/>
            <person name="Arachi H."/>
            <person name="Azer M."/>
            <person name="Bachantsang P."/>
            <person name="Barry A."/>
            <person name="Bayul T."/>
            <person name="Berlin A."/>
            <person name="Bessette D."/>
            <person name="Bloom T."/>
            <person name="Blye J."/>
            <person name="Boguslavskiy L."/>
            <person name="Bonnet C."/>
            <person name="Boukhgalter B."/>
            <person name="Bourzgui I."/>
            <person name="Brown A."/>
            <person name="Cahill P."/>
            <person name="Channer S."/>
            <person name="Cheshatsang Y."/>
            <person name="Chuda L."/>
            <person name="Citroen M."/>
            <person name="Collymore A."/>
            <person name="Cooke P."/>
            <person name="Costello M."/>
            <person name="D'Aco K."/>
            <person name="Daza R."/>
            <person name="De Haan G."/>
            <person name="DeGray S."/>
            <person name="DeMaso C."/>
            <person name="Dhargay N."/>
            <person name="Dooley K."/>
            <person name="Dooley E."/>
            <person name="Doricent M."/>
            <person name="Dorje P."/>
            <person name="Dorjee K."/>
            <person name="Dupes A."/>
            <person name="Elong R."/>
            <person name="Falk J."/>
            <person name="Farina A."/>
            <person name="Faro S."/>
            <person name="Ferguson D."/>
            <person name="Fisher S."/>
            <person name="Foley C.D."/>
            <person name="Franke A."/>
            <person name="Friedrich D."/>
            <person name="Gadbois L."/>
            <person name="Gearin G."/>
            <person name="Gearin C.R."/>
            <person name="Giannoukos G."/>
            <person name="Goode T."/>
            <person name="Graham J."/>
            <person name="Grandbois E."/>
            <person name="Grewal S."/>
            <person name="Gyaltsen K."/>
            <person name="Hafez N."/>
            <person name="Hagos B."/>
            <person name="Hall J."/>
            <person name="Henson C."/>
            <person name="Hollinger A."/>
            <person name="Honan T."/>
            <person name="Huard M.D."/>
            <person name="Hughes L."/>
            <person name="Hurhula B."/>
            <person name="Husby M.E."/>
            <person name="Kamat A."/>
            <person name="Kanga B."/>
            <person name="Kashin S."/>
            <person name="Khazanovich D."/>
            <person name="Kisner P."/>
            <person name="Lance K."/>
            <person name="Lara M."/>
            <person name="Lee W."/>
            <person name="Lennon N."/>
            <person name="Letendre F."/>
            <person name="LeVine R."/>
            <person name="Lipovsky A."/>
            <person name="Liu X."/>
            <person name="Liu J."/>
            <person name="Liu S."/>
            <person name="Lokyitsang T."/>
            <person name="Lokyitsang Y."/>
            <person name="Lubonja R."/>
            <person name="Lui A."/>
            <person name="MacDonald P."/>
            <person name="Magnisalis V."/>
            <person name="Maru K."/>
            <person name="Matthews C."/>
            <person name="McCusker W."/>
            <person name="McDonough S."/>
            <person name="Mehta T."/>
            <person name="Meldrim J."/>
            <person name="Meneus L."/>
            <person name="Mihai O."/>
            <person name="Mihalev A."/>
            <person name="Mihova T."/>
            <person name="Mittelman R."/>
            <person name="Mlenga V."/>
            <person name="Montmayeur A."/>
            <person name="Mulrain L."/>
            <person name="Navidi A."/>
            <person name="Naylor J."/>
            <person name="Negash T."/>
            <person name="Nguyen T."/>
            <person name="Nguyen N."/>
            <person name="Nicol R."/>
            <person name="Norbu C."/>
            <person name="Norbu N."/>
            <person name="Novod N."/>
            <person name="O'Neill B."/>
            <person name="Osman S."/>
            <person name="Markiewicz E."/>
            <person name="Oyono O.L."/>
            <person name="Patti C."/>
            <person name="Phunkhang P."/>
            <person name="Pierre F."/>
            <person name="Priest M."/>
            <person name="Raghuraman S."/>
            <person name="Rege F."/>
            <person name="Reyes R."/>
            <person name="Rise C."/>
            <person name="Rogov P."/>
            <person name="Ross K."/>
            <person name="Ryan E."/>
            <person name="Settipalli S."/>
            <person name="Shea T."/>
            <person name="Sherpa N."/>
            <person name="Shi L."/>
            <person name="Shih D."/>
            <person name="Sparrow T."/>
            <person name="Spaulding J."/>
            <person name="Stalker J."/>
            <person name="Stange-Thomann N."/>
            <person name="Stavropoulos S."/>
            <person name="Stone C."/>
            <person name="Strader C."/>
            <person name="Tesfaye S."/>
            <person name="Thomson T."/>
            <person name="Thoulutsang Y."/>
            <person name="Thoulutsang D."/>
            <person name="Topham K."/>
            <person name="Topping I."/>
            <person name="Tsamla T."/>
            <person name="Vassiliev H."/>
            <person name="Vo A."/>
            <person name="Wangchuk T."/>
            <person name="Wangdi T."/>
            <person name="Weiand M."/>
            <person name="Wilkinson J."/>
            <person name="Wilson A."/>
            <person name="Yadav S."/>
            <person name="Young G."/>
            <person name="Yu Q."/>
            <person name="Zembek L."/>
            <person name="Zhong D."/>
            <person name="Zimmer A."/>
            <person name="Zwirko Z."/>
            <person name="Jaffe D.B."/>
            <person name="Alvarez P."/>
            <person name="Brockman W."/>
            <person name="Butler J."/>
            <person name="Chin C."/>
            <person name="Gnerre S."/>
            <person name="Grabherr M."/>
            <person name="Kleber M."/>
            <person name="Mauceli E."/>
            <person name="MacCallum I."/>
        </authorList>
    </citation>
    <scope>NUCLEOTIDE SEQUENCE [LARGE SCALE GENOMIC DNA]</scope>
    <source>
        <strain evidence="3">MSH-3 / Tucson 14011-0111.49</strain>
    </source>
</reference>
<sequence>MTVAKAKAKTNTNTNTERPSSKAKAKVCPGSVCVCVCVCVCVWGGHQSMPQLIIHSKTSGVPASADCADCDRLPAYPLPWPCTNMSDKSEGSGAPSPISDLAAPWDILGVCLSSLGPWGCHVWCSDFHIPTHRWM</sequence>
<evidence type="ECO:0000256" key="1">
    <source>
        <dbReference type="SAM" id="MobiDB-lite"/>
    </source>
</evidence>
<evidence type="ECO:0000313" key="3">
    <source>
        <dbReference type="Proteomes" id="UP000008744"/>
    </source>
</evidence>